<dbReference type="EMBL" id="JAACJJ010000032">
    <property type="protein sequence ID" value="KAF5317792.1"/>
    <property type="molecule type" value="Genomic_DNA"/>
</dbReference>
<proteinExistence type="predicted"/>
<dbReference type="InterPro" id="IPR011009">
    <property type="entry name" value="Kinase-like_dom_sf"/>
</dbReference>
<protein>
    <recommendedName>
        <fullName evidence="3">Protein kinase domain-containing protein</fullName>
    </recommendedName>
</protein>
<evidence type="ECO:0000313" key="1">
    <source>
        <dbReference type="EMBL" id="KAF5317792.1"/>
    </source>
</evidence>
<dbReference type="OrthoDB" id="3182995at2759"/>
<comment type="caution">
    <text evidence="1">The sequence shown here is derived from an EMBL/GenBank/DDBJ whole genome shotgun (WGS) entry which is preliminary data.</text>
</comment>
<evidence type="ECO:0000313" key="2">
    <source>
        <dbReference type="Proteomes" id="UP000567179"/>
    </source>
</evidence>
<gene>
    <name evidence="1" type="ORF">D9619_012652</name>
</gene>
<organism evidence="1 2">
    <name type="scientific">Psilocybe cf. subviscida</name>
    <dbReference type="NCBI Taxonomy" id="2480587"/>
    <lineage>
        <taxon>Eukaryota</taxon>
        <taxon>Fungi</taxon>
        <taxon>Dikarya</taxon>
        <taxon>Basidiomycota</taxon>
        <taxon>Agaricomycotina</taxon>
        <taxon>Agaricomycetes</taxon>
        <taxon>Agaricomycetidae</taxon>
        <taxon>Agaricales</taxon>
        <taxon>Agaricineae</taxon>
        <taxon>Strophariaceae</taxon>
        <taxon>Psilocybe</taxon>
    </lineage>
</organism>
<name>A0A8H5B746_9AGAR</name>
<reference evidence="1 2" key="1">
    <citation type="journal article" date="2020" name="ISME J.">
        <title>Uncovering the hidden diversity of litter-decomposition mechanisms in mushroom-forming fungi.</title>
        <authorList>
            <person name="Floudas D."/>
            <person name="Bentzer J."/>
            <person name="Ahren D."/>
            <person name="Johansson T."/>
            <person name="Persson P."/>
            <person name="Tunlid A."/>
        </authorList>
    </citation>
    <scope>NUCLEOTIDE SEQUENCE [LARGE SCALE GENOMIC DNA]</scope>
    <source>
        <strain evidence="1 2">CBS 101986</strain>
    </source>
</reference>
<keyword evidence="2" id="KW-1185">Reference proteome</keyword>
<dbReference type="SUPFAM" id="SSF56112">
    <property type="entry name" value="Protein kinase-like (PK-like)"/>
    <property type="match status" value="1"/>
</dbReference>
<dbReference type="Proteomes" id="UP000567179">
    <property type="component" value="Unassembled WGS sequence"/>
</dbReference>
<accession>A0A8H5B746</accession>
<dbReference type="AlphaFoldDB" id="A0A8H5B746"/>
<sequence length="246" mass="28554">MDTTSSAPKTLCLKFAKQHHCRSLAREAWFYEQLHQWQGISIPDYYGFFTTTANEQGLSVDAFQPWTNLRTPSKIDPEFIKDQELAKTYRSMDWLWDDAPYMFKSFSPSKYRNKARWFKWNLNEENPHIGLIILENLGQACYQVWLPNEPGDAFETDISAVLEDVAAEGLCHADVTARNFLQYDGPETDERRCPRHGIVHKWRLIDFDRSCMLDMKNTGLNGEYIIDAGREAVGDPLAFWGRQISE</sequence>
<evidence type="ECO:0008006" key="3">
    <source>
        <dbReference type="Google" id="ProtNLM"/>
    </source>
</evidence>